<dbReference type="PROSITE" id="PS51192">
    <property type="entry name" value="HELICASE_ATP_BIND_1"/>
    <property type="match status" value="1"/>
</dbReference>
<feature type="compositionally biased region" description="Polar residues" evidence="12">
    <location>
        <begin position="1210"/>
        <end position="1222"/>
    </location>
</feature>
<dbReference type="InterPro" id="IPR014001">
    <property type="entry name" value="Helicase_ATP-bd"/>
</dbReference>
<evidence type="ECO:0000256" key="3">
    <source>
        <dbReference type="ARBA" id="ARBA00022741"/>
    </source>
</evidence>
<dbReference type="SMART" id="SM00490">
    <property type="entry name" value="HELICc"/>
    <property type="match status" value="1"/>
</dbReference>
<evidence type="ECO:0000259" key="14">
    <source>
        <dbReference type="PROSITE" id="PS51194"/>
    </source>
</evidence>
<dbReference type="STRING" id="133381.A0A2T9Z6Y5"/>
<dbReference type="SUPFAM" id="SSF52540">
    <property type="entry name" value="P-loop containing nucleoside triphosphate hydrolases"/>
    <property type="match status" value="2"/>
</dbReference>
<comment type="caution">
    <text evidence="15">The sequence shown here is derived from an EMBL/GenBank/DDBJ whole genome shotgun (WGS) entry which is preliminary data.</text>
</comment>
<keyword evidence="7" id="KW-0156">Chromatin regulator</keyword>
<evidence type="ECO:0000256" key="2">
    <source>
        <dbReference type="ARBA" id="ARBA00009220"/>
    </source>
</evidence>
<feature type="compositionally biased region" description="Polar residues" evidence="12">
    <location>
        <begin position="1172"/>
        <end position="1181"/>
    </location>
</feature>
<dbReference type="CDD" id="cd18793">
    <property type="entry name" value="SF2_C_SNF"/>
    <property type="match status" value="1"/>
</dbReference>
<protein>
    <recommendedName>
        <fullName evidence="17">Helicase SWR1</fullName>
    </recommendedName>
</protein>
<dbReference type="EMBL" id="MBFS01002100">
    <property type="protein sequence ID" value="PVV00312.1"/>
    <property type="molecule type" value="Genomic_DNA"/>
</dbReference>
<evidence type="ECO:0000256" key="8">
    <source>
        <dbReference type="ARBA" id="ARBA00023125"/>
    </source>
</evidence>
<dbReference type="FunFam" id="3.40.50.10810:FF:000005">
    <property type="entry name" value="Photoperiod-independent early flowering 1"/>
    <property type="match status" value="1"/>
</dbReference>
<dbReference type="SMART" id="SM00487">
    <property type="entry name" value="DEXDc"/>
    <property type="match status" value="1"/>
</dbReference>
<dbReference type="GO" id="GO:0016887">
    <property type="term" value="F:ATP hydrolysis activity"/>
    <property type="evidence" value="ECO:0007669"/>
    <property type="project" value="TreeGrafter"/>
</dbReference>
<reference evidence="15 16" key="1">
    <citation type="journal article" date="2018" name="MBio">
        <title>Comparative Genomics Reveals the Core Gene Toolbox for the Fungus-Insect Symbiosis.</title>
        <authorList>
            <person name="Wang Y."/>
            <person name="Stata M."/>
            <person name="Wang W."/>
            <person name="Stajich J.E."/>
            <person name="White M.M."/>
            <person name="Moncalvo J.M."/>
        </authorList>
    </citation>
    <scope>NUCLEOTIDE SEQUENCE [LARGE SCALE GENOMIC DNA]</scope>
    <source>
        <strain evidence="15 16">SC-DP-2</strain>
    </source>
</reference>
<comment type="subcellular location">
    <subcellularLocation>
        <location evidence="1">Nucleus</location>
    </subcellularLocation>
</comment>
<dbReference type="GO" id="GO:0042393">
    <property type="term" value="F:histone binding"/>
    <property type="evidence" value="ECO:0007669"/>
    <property type="project" value="TreeGrafter"/>
</dbReference>
<dbReference type="InterPro" id="IPR027417">
    <property type="entry name" value="P-loop_NTPase"/>
</dbReference>
<evidence type="ECO:0000256" key="12">
    <source>
        <dbReference type="SAM" id="MobiDB-lite"/>
    </source>
</evidence>
<keyword evidence="16" id="KW-1185">Reference proteome</keyword>
<evidence type="ECO:0000256" key="11">
    <source>
        <dbReference type="SAM" id="Coils"/>
    </source>
</evidence>
<dbReference type="InterPro" id="IPR050520">
    <property type="entry name" value="INO80/SWR1_helicase"/>
</dbReference>
<dbReference type="GO" id="GO:0005524">
    <property type="term" value="F:ATP binding"/>
    <property type="evidence" value="ECO:0007669"/>
    <property type="project" value="UniProtKB-KW"/>
</dbReference>
<keyword evidence="11" id="KW-0175">Coiled coil</keyword>
<evidence type="ECO:0000256" key="7">
    <source>
        <dbReference type="ARBA" id="ARBA00022853"/>
    </source>
</evidence>
<keyword evidence="8" id="KW-0238">DNA-binding</keyword>
<sequence length="1289" mass="148312">MDENQVFINPSDQLQPPNKKLLLKRGDSSALDASYPIYYFSSLGTEERKSLSREEYEEYLEKEAYSRNLIHKKIKKIAKCSSLSYKEIIDKLSRNKSERTLLLNQKLPDHLPPQTKLGINGIKKTTWDFVLESVAKKYSSFVSRIKNNKKQFGRVKRQLELNPLYLKMKELAYYDDSFFPLFYDSKKDYEHSKALARKVSDMVMSKWLYINSVLQAFKEIESREKQIEESEKKLLKVLKQSTDILSKPAEESMSFSETWTSKDETYSSDSDFKTASFFYPLGKLPDYLNFSSDDSDLENSTPTNSFKNSNINNNNDNTIFNNNNINISKQNPDFPVSFSPNLSETPEINDEPDFNLNESSLLKVSTEIPTVFQDQFNNRPSLLRNTLRYYQNEGVQWLIKQHNSHRNSILADEMGLGKTIQTIALLDYLALNQGNWGPHLIVVPASVLLNWEQEFKKWLPGFKVLTIYGSAKQRKKKRTGWSRINSFHVCITSYQIILQDIQVFKRRPWSYLILDEAQNIKNFQSKRWQTLMQIKSEYRLLLTGTPLQNSLSELWSLLFFLLPHSGQDDSPTFADLEEFQTWFSKPLDSIMDLSLDLNFASKDQVFIPGLSDIQKKNRSAGSESATAIRKLHTVLRPYILRRLKSAVETQMPTKTEYVVYCNMSTRQKYLYHDFISRSKTRETLQKGSYLDVMSCLTQLRKVCNHPDLFEPRQILTSWSPPNVFLSGPINQSNLGIVLKLLKSPRKGLGFDLYPSKPENGSVPFASITTKSLKFSIHASNSTRRLDISHLLVRQSIYLSSIIYVGFNDFSKTGNFDKNSTDIDSSWSSQVLNAQQQDSCRMHSIANLNYSRTNNFIHPLCSDELHNAVLISLKGSSQIGNNTGYGSKSNLESHLFPLCLKELYLSYASRLLKYDRLITNFTFLVPKVTTTLTTLNPCFNSLQNNHFEVPELLQSYSKRLQISFPDKMMLQFDCGKLQRLYELLTTLIYKNGDRVLIFTQMTRMLDILEKFLAIHNFRYLRLDGSTKIEHRLALTEQFNNNPRYHCFLSSTRAGGLGINLTGANCVIFFDSDWNPSMDAQCQDRCHRIGQTRDVKIYRLITLNSIEENIWKKAVQKRVLDQVVIQEGNFDGESANKQNLVFNWKDVAKKTLHESSTLKESEPHFDSSSDSTTNPDNKISVSSDDIDDEKALQTALKEINTANDFDFEDGQSENPMDNGKTNTPEAPKTTTEASETSFEEKPDISINLGIDINGEQPKILRKNAKLSNYTNRQEIGHIDDYIVRFINRAAK</sequence>
<evidence type="ECO:0000256" key="4">
    <source>
        <dbReference type="ARBA" id="ARBA00022801"/>
    </source>
</evidence>
<keyword evidence="5" id="KW-0347">Helicase</keyword>
<keyword evidence="4" id="KW-0378">Hydrolase</keyword>
<evidence type="ECO:0000259" key="13">
    <source>
        <dbReference type="PROSITE" id="PS51192"/>
    </source>
</evidence>
<dbReference type="InterPro" id="IPR001650">
    <property type="entry name" value="Helicase_C-like"/>
</dbReference>
<evidence type="ECO:0000256" key="6">
    <source>
        <dbReference type="ARBA" id="ARBA00022840"/>
    </source>
</evidence>
<dbReference type="Proteomes" id="UP000245609">
    <property type="component" value="Unassembled WGS sequence"/>
</dbReference>
<dbReference type="InterPro" id="IPR000330">
    <property type="entry name" value="SNF2_N"/>
</dbReference>
<dbReference type="InterPro" id="IPR049730">
    <property type="entry name" value="SNF2/RAD54-like_C"/>
</dbReference>
<dbReference type="GO" id="GO:0003677">
    <property type="term" value="F:DNA binding"/>
    <property type="evidence" value="ECO:0007669"/>
    <property type="project" value="UniProtKB-KW"/>
</dbReference>
<dbReference type="Gene3D" id="3.40.50.10810">
    <property type="entry name" value="Tandem AAA-ATPase domain"/>
    <property type="match status" value="1"/>
</dbReference>
<keyword evidence="9" id="KW-0010">Activator</keyword>
<dbReference type="Pfam" id="PF00176">
    <property type="entry name" value="SNF2-rel_dom"/>
    <property type="match status" value="1"/>
</dbReference>
<comment type="similarity">
    <text evidence="2">Belongs to the SNF2/RAD54 helicase family. SWR1 subfamily.</text>
</comment>
<evidence type="ECO:0000313" key="15">
    <source>
        <dbReference type="EMBL" id="PVV00312.1"/>
    </source>
</evidence>
<dbReference type="GO" id="GO:0006338">
    <property type="term" value="P:chromatin remodeling"/>
    <property type="evidence" value="ECO:0007669"/>
    <property type="project" value="TreeGrafter"/>
</dbReference>
<feature type="domain" description="Helicase C-terminal" evidence="14">
    <location>
        <begin position="982"/>
        <end position="1129"/>
    </location>
</feature>
<dbReference type="GO" id="GO:0004386">
    <property type="term" value="F:helicase activity"/>
    <property type="evidence" value="ECO:0007669"/>
    <property type="project" value="UniProtKB-KW"/>
</dbReference>
<evidence type="ECO:0000256" key="10">
    <source>
        <dbReference type="ARBA" id="ARBA00023242"/>
    </source>
</evidence>
<keyword evidence="6" id="KW-0067">ATP-binding</keyword>
<proteinExistence type="inferred from homology"/>
<organism evidence="15 16">
    <name type="scientific">Smittium megazygosporum</name>
    <dbReference type="NCBI Taxonomy" id="133381"/>
    <lineage>
        <taxon>Eukaryota</taxon>
        <taxon>Fungi</taxon>
        <taxon>Fungi incertae sedis</taxon>
        <taxon>Zoopagomycota</taxon>
        <taxon>Kickxellomycotina</taxon>
        <taxon>Harpellomycetes</taxon>
        <taxon>Harpellales</taxon>
        <taxon>Legeriomycetaceae</taxon>
        <taxon>Smittium</taxon>
    </lineage>
</organism>
<feature type="domain" description="Helicase ATP-binding" evidence="13">
    <location>
        <begin position="399"/>
        <end position="564"/>
    </location>
</feature>
<dbReference type="PANTHER" id="PTHR45685:SF1">
    <property type="entry name" value="HELICASE SRCAP"/>
    <property type="match status" value="1"/>
</dbReference>
<evidence type="ECO:0000256" key="5">
    <source>
        <dbReference type="ARBA" id="ARBA00022806"/>
    </source>
</evidence>
<keyword evidence="3" id="KW-0547">Nucleotide-binding</keyword>
<accession>A0A2T9Z6Y5</accession>
<feature type="compositionally biased region" description="Basic and acidic residues" evidence="12">
    <location>
        <begin position="1153"/>
        <end position="1165"/>
    </location>
</feature>
<feature type="coiled-coil region" evidence="11">
    <location>
        <begin position="213"/>
        <end position="240"/>
    </location>
</feature>
<feature type="region of interest" description="Disordered" evidence="12">
    <location>
        <begin position="1153"/>
        <end position="1184"/>
    </location>
</feature>
<evidence type="ECO:0000256" key="9">
    <source>
        <dbReference type="ARBA" id="ARBA00023159"/>
    </source>
</evidence>
<dbReference type="InterPro" id="IPR038718">
    <property type="entry name" value="SNF2-like_sf"/>
</dbReference>
<dbReference type="OrthoDB" id="372624at2759"/>
<evidence type="ECO:0000256" key="1">
    <source>
        <dbReference type="ARBA" id="ARBA00004123"/>
    </source>
</evidence>
<feature type="region of interest" description="Disordered" evidence="12">
    <location>
        <begin position="1199"/>
        <end position="1239"/>
    </location>
</feature>
<keyword evidence="10" id="KW-0539">Nucleus</keyword>
<dbReference type="Pfam" id="PF00271">
    <property type="entry name" value="Helicase_C"/>
    <property type="match status" value="1"/>
</dbReference>
<dbReference type="GO" id="GO:0000812">
    <property type="term" value="C:Swr1 complex"/>
    <property type="evidence" value="ECO:0007669"/>
    <property type="project" value="TreeGrafter"/>
</dbReference>
<evidence type="ECO:0008006" key="17">
    <source>
        <dbReference type="Google" id="ProtNLM"/>
    </source>
</evidence>
<evidence type="ECO:0000313" key="16">
    <source>
        <dbReference type="Proteomes" id="UP000245609"/>
    </source>
</evidence>
<dbReference type="Gene3D" id="1.20.120.850">
    <property type="entry name" value="SWI2/SNF2 ATPases, N-terminal domain"/>
    <property type="match status" value="1"/>
</dbReference>
<dbReference type="Gene3D" id="3.40.50.300">
    <property type="entry name" value="P-loop containing nucleotide triphosphate hydrolases"/>
    <property type="match status" value="1"/>
</dbReference>
<name>A0A2T9Z6Y5_9FUNG</name>
<gene>
    <name evidence="15" type="ORF">BB560_005311</name>
</gene>
<dbReference type="PANTHER" id="PTHR45685">
    <property type="entry name" value="HELICASE SRCAP-RELATED"/>
    <property type="match status" value="1"/>
</dbReference>
<dbReference type="PROSITE" id="PS51194">
    <property type="entry name" value="HELICASE_CTER"/>
    <property type="match status" value="1"/>
</dbReference>